<evidence type="ECO:0000313" key="2">
    <source>
        <dbReference type="Proteomes" id="UP000033980"/>
    </source>
</evidence>
<name>A0A0G1F8U7_9BACT</name>
<reference evidence="1 2" key="1">
    <citation type="journal article" date="2015" name="Nature">
        <title>rRNA introns, odd ribosomes, and small enigmatic genomes across a large radiation of phyla.</title>
        <authorList>
            <person name="Brown C.T."/>
            <person name="Hug L.A."/>
            <person name="Thomas B.C."/>
            <person name="Sharon I."/>
            <person name="Castelle C.J."/>
            <person name="Singh A."/>
            <person name="Wilkins M.J."/>
            <person name="Williams K.H."/>
            <person name="Banfield J.F."/>
        </authorList>
    </citation>
    <scope>NUCLEOTIDE SEQUENCE [LARGE SCALE GENOMIC DNA]</scope>
</reference>
<evidence type="ECO:0000313" key="1">
    <source>
        <dbReference type="EMBL" id="KKS91576.1"/>
    </source>
</evidence>
<accession>A0A0G1F8U7</accession>
<dbReference type="Proteomes" id="UP000033980">
    <property type="component" value="Unassembled WGS sequence"/>
</dbReference>
<gene>
    <name evidence="1" type="ORF">UV68_C0066G0001</name>
</gene>
<dbReference type="AlphaFoldDB" id="A0A0G1F8U7"/>
<proteinExistence type="predicted"/>
<organism evidence="1 2">
    <name type="scientific">Candidatus Collierbacteria bacterium GW2011_GWC2_43_12</name>
    <dbReference type="NCBI Taxonomy" id="1618390"/>
    <lineage>
        <taxon>Bacteria</taxon>
        <taxon>Candidatus Collieribacteriota</taxon>
    </lineage>
</organism>
<protein>
    <submittedName>
        <fullName evidence="1">Uncharacterized protein</fullName>
    </submittedName>
</protein>
<feature type="non-terminal residue" evidence="1">
    <location>
        <position position="34"/>
    </location>
</feature>
<sequence length="34" mass="3697">MTAHPNGRTASEKKMKVMMSVTTSGSDHHLLLEA</sequence>
<dbReference type="EMBL" id="LCFK01000066">
    <property type="protein sequence ID" value="KKS91576.1"/>
    <property type="molecule type" value="Genomic_DNA"/>
</dbReference>
<comment type="caution">
    <text evidence="1">The sequence shown here is derived from an EMBL/GenBank/DDBJ whole genome shotgun (WGS) entry which is preliminary data.</text>
</comment>